<comment type="similarity">
    <text evidence="1">In the C-terminal section; belongs to the ATP-dependent DNA ligase family.</text>
</comment>
<dbReference type="NCBIfam" id="NF007211">
    <property type="entry name" value="PRK09633.1"/>
    <property type="match status" value="1"/>
</dbReference>
<dbReference type="Gene3D" id="3.90.920.10">
    <property type="entry name" value="DNA primase, PRIM domain"/>
    <property type="match status" value="1"/>
</dbReference>
<dbReference type="CDD" id="cd07906">
    <property type="entry name" value="Adenylation_DNA_ligase_LigD_LigC"/>
    <property type="match status" value="1"/>
</dbReference>
<proteinExistence type="inferred from homology"/>
<organism evidence="4 5">
    <name type="scientific">Lederbergia galactosidilytica</name>
    <dbReference type="NCBI Taxonomy" id="217031"/>
    <lineage>
        <taxon>Bacteria</taxon>
        <taxon>Bacillati</taxon>
        <taxon>Bacillota</taxon>
        <taxon>Bacilli</taxon>
        <taxon>Bacillales</taxon>
        <taxon>Bacillaceae</taxon>
        <taxon>Lederbergia</taxon>
    </lineage>
</organism>
<accession>A0A177ZZE7</accession>
<dbReference type="Pfam" id="PF21686">
    <property type="entry name" value="LigD_Prim-Pol"/>
    <property type="match status" value="1"/>
</dbReference>
<feature type="domain" description="ATP-dependent DNA ligase family profile" evidence="3">
    <location>
        <begin position="116"/>
        <end position="250"/>
    </location>
</feature>
<evidence type="ECO:0000256" key="1">
    <source>
        <dbReference type="ARBA" id="ARBA00049981"/>
    </source>
</evidence>
<comment type="similarity">
    <text evidence="2">In the N-terminal section; belongs to the LigD polymerase family.</text>
</comment>
<reference evidence="4 5" key="1">
    <citation type="submission" date="2015-05" db="EMBL/GenBank/DDBJ databases">
        <title>Comparison of genome.</title>
        <authorList>
            <person name="Zheng Z."/>
            <person name="Sun M."/>
        </authorList>
    </citation>
    <scope>NUCLEOTIDE SEQUENCE [LARGE SCALE GENOMIC DNA]</scope>
    <source>
        <strain evidence="4 5">G25-74</strain>
    </source>
</reference>
<evidence type="ECO:0000256" key="2">
    <source>
        <dbReference type="ARBA" id="ARBA00049990"/>
    </source>
</evidence>
<dbReference type="NCBIfam" id="TIGR02776">
    <property type="entry name" value="NHEJ_ligase_prk"/>
    <property type="match status" value="1"/>
</dbReference>
<dbReference type="InterPro" id="IPR052171">
    <property type="entry name" value="NHEJ_LigD"/>
</dbReference>
<dbReference type="AlphaFoldDB" id="A0A177ZZE7"/>
<protein>
    <submittedName>
        <fullName evidence="4">ATP-dependent DNA ligase</fullName>
    </submittedName>
</protein>
<dbReference type="OrthoDB" id="9802472at2"/>
<dbReference type="InterPro" id="IPR014145">
    <property type="entry name" value="LigD_pol_dom"/>
</dbReference>
<dbReference type="STRING" id="217031.ABB05_09420"/>
<dbReference type="SUPFAM" id="SSF56091">
    <property type="entry name" value="DNA ligase/mRNA capping enzyme, catalytic domain"/>
    <property type="match status" value="1"/>
</dbReference>
<name>A0A177ZZE7_9BACI</name>
<sequence length="615" mass="71801">MLKPMLPTLVFDPPTQGKWLYEIKYDGFRGILEWKENECFIWSRNGKNLLPQFPELEEYLKALQEQFHPWLPLKMDGELVILENDYKANFSQIQIRGRLKAKSKIKEAALQRSCRFLVFDLLEVAGQSNTKIPYVSRKEQLFSMLKQLDLPLSPTCGTEKLIQFIPNAEDFHLVTKKMYDYNSEGIVAKQDAGTWEEGKRSRQWVKIKNWKTLSCFITGYDEENQYFYIAVYKDEQRIMPLGGFVNGLDTETKDALRKIVINNSHSKKGSIFRMEPAICIDLYYLEWKGEQLREPFFNQLRLDLTPDQCSFNYFLIKDAAFPQEIDISHPEKQLWAGHNVTKVDYLRYLRKIAPYLLPFLENRLLTVIRAPHGEFGDYFYQKNKPDSAPDFVKSIPYDDNHMIVCDTLETLIWLGNQLAIEYHIPFQTVDDDYVSEIVIDLDPPSQEHFQMAVEAAAIIKKILDSFSLTGFVKFSGNKGMQVYIPLPDSRYTWEETRIFTEFLAKFLVSYNPALFTIERLKKNRHGRLYVDFIQHAEGKTIIAPYSVRLPSKGLVAAPLYWHEINEQLNPKKFTIAEVNKRIETIGNPFAAFFYTKKQQPFAQVLKTIQNDSFNS</sequence>
<evidence type="ECO:0000313" key="5">
    <source>
        <dbReference type="Proteomes" id="UP000077881"/>
    </source>
</evidence>
<evidence type="ECO:0000313" key="4">
    <source>
        <dbReference type="EMBL" id="OAK72238.1"/>
    </source>
</evidence>
<dbReference type="Gene3D" id="3.30.470.30">
    <property type="entry name" value="DNA ligase/mRNA capping enzyme"/>
    <property type="match status" value="1"/>
</dbReference>
<dbReference type="PROSITE" id="PS00333">
    <property type="entry name" value="DNA_LIGASE_A2"/>
    <property type="match status" value="1"/>
</dbReference>
<dbReference type="EMBL" id="LDJR01000041">
    <property type="protein sequence ID" value="OAK72238.1"/>
    <property type="molecule type" value="Genomic_DNA"/>
</dbReference>
<keyword evidence="5" id="KW-1185">Reference proteome</keyword>
<dbReference type="Proteomes" id="UP000077881">
    <property type="component" value="Unassembled WGS sequence"/>
</dbReference>
<dbReference type="PANTHER" id="PTHR42705">
    <property type="entry name" value="BIFUNCTIONAL NON-HOMOLOGOUS END JOINING PROTEIN LIGD"/>
    <property type="match status" value="1"/>
</dbReference>
<gene>
    <name evidence="4" type="ORF">ABB05_09420</name>
</gene>
<dbReference type="InterPro" id="IPR016059">
    <property type="entry name" value="DNA_ligase_ATP-dep_CS"/>
</dbReference>
<keyword evidence="4" id="KW-0436">Ligase</keyword>
<dbReference type="NCBIfam" id="TIGR02778">
    <property type="entry name" value="ligD_pol"/>
    <property type="match status" value="1"/>
</dbReference>
<dbReference type="InterPro" id="IPR014143">
    <property type="entry name" value="NHEJ_ligase_prk"/>
</dbReference>
<dbReference type="RefSeq" id="WP_057988131.1">
    <property type="nucleotide sequence ID" value="NZ_LDJR01000041.1"/>
</dbReference>
<dbReference type="GO" id="GO:0006310">
    <property type="term" value="P:DNA recombination"/>
    <property type="evidence" value="ECO:0007669"/>
    <property type="project" value="InterPro"/>
</dbReference>
<dbReference type="PATRIC" id="fig|217031.6.peg.2000"/>
<comment type="caution">
    <text evidence="4">The sequence shown here is derived from an EMBL/GenBank/DDBJ whole genome shotgun (WGS) entry which is preliminary data.</text>
</comment>
<dbReference type="GO" id="GO:0003910">
    <property type="term" value="F:DNA ligase (ATP) activity"/>
    <property type="evidence" value="ECO:0007669"/>
    <property type="project" value="InterPro"/>
</dbReference>
<dbReference type="PANTHER" id="PTHR42705:SF2">
    <property type="entry name" value="BIFUNCTIONAL NON-HOMOLOGOUS END JOINING PROTEIN LIGD"/>
    <property type="match status" value="1"/>
</dbReference>
<dbReference type="PROSITE" id="PS00697">
    <property type="entry name" value="DNA_LIGASE_A1"/>
    <property type="match status" value="1"/>
</dbReference>
<dbReference type="Pfam" id="PF01068">
    <property type="entry name" value="DNA_ligase_A_M"/>
    <property type="match status" value="1"/>
</dbReference>
<dbReference type="GO" id="GO:0006281">
    <property type="term" value="P:DNA repair"/>
    <property type="evidence" value="ECO:0007669"/>
    <property type="project" value="InterPro"/>
</dbReference>
<dbReference type="GO" id="GO:0005524">
    <property type="term" value="F:ATP binding"/>
    <property type="evidence" value="ECO:0007669"/>
    <property type="project" value="InterPro"/>
</dbReference>
<evidence type="ECO:0000259" key="3">
    <source>
        <dbReference type="PROSITE" id="PS50160"/>
    </source>
</evidence>
<dbReference type="InterPro" id="IPR012310">
    <property type="entry name" value="DNA_ligase_ATP-dep_cent"/>
</dbReference>
<dbReference type="PROSITE" id="PS50160">
    <property type="entry name" value="DNA_LIGASE_A3"/>
    <property type="match status" value="1"/>
</dbReference>